<comment type="caution">
    <text evidence="4">The sequence shown here is derived from an EMBL/GenBank/DDBJ whole genome shotgun (WGS) entry which is preliminary data.</text>
</comment>
<dbReference type="AlphaFoldDB" id="A0A0G9K3G8"/>
<evidence type="ECO:0000313" key="4">
    <source>
        <dbReference type="EMBL" id="KLE01021.1"/>
    </source>
</evidence>
<gene>
    <name evidence="4" type="ORF">AA20_04620</name>
</gene>
<dbReference type="Gene3D" id="3.10.50.40">
    <property type="match status" value="1"/>
</dbReference>
<feature type="chain" id="PRO_5002578054" evidence="2">
    <location>
        <begin position="18"/>
        <end position="274"/>
    </location>
</feature>
<dbReference type="EMBL" id="JAIQ01000076">
    <property type="protein sequence ID" value="KLE01021.1"/>
    <property type="molecule type" value="Genomic_DNA"/>
</dbReference>
<evidence type="ECO:0000259" key="3">
    <source>
        <dbReference type="Pfam" id="PF22506"/>
    </source>
</evidence>
<feature type="domain" description="Cj1289-like C-terminal" evidence="3">
    <location>
        <begin position="136"/>
        <end position="229"/>
    </location>
</feature>
<feature type="signal peptide" evidence="2">
    <location>
        <begin position="1"/>
        <end position="17"/>
    </location>
</feature>
<keyword evidence="1 2" id="KW-0732">Signal</keyword>
<organism evidence="4 5">
    <name type="scientific">Aliarcobacter butzleri L348</name>
    <dbReference type="NCBI Taxonomy" id="1447256"/>
    <lineage>
        <taxon>Bacteria</taxon>
        <taxon>Pseudomonadati</taxon>
        <taxon>Campylobacterota</taxon>
        <taxon>Epsilonproteobacteria</taxon>
        <taxon>Campylobacterales</taxon>
        <taxon>Arcobacteraceae</taxon>
        <taxon>Aliarcobacter</taxon>
    </lineage>
</organism>
<dbReference type="PATRIC" id="fig|1447256.3.peg.897"/>
<dbReference type="RefSeq" id="WP_004510070.1">
    <property type="nucleotide sequence ID" value="NZ_JAIQ01000076.1"/>
</dbReference>
<dbReference type="Proteomes" id="UP000035514">
    <property type="component" value="Unassembled WGS sequence"/>
</dbReference>
<name>A0A0G9K3G8_9BACT</name>
<dbReference type="InterPro" id="IPR055131">
    <property type="entry name" value="Cj1289-like_C"/>
</dbReference>
<evidence type="ECO:0000256" key="2">
    <source>
        <dbReference type="SAM" id="SignalP"/>
    </source>
</evidence>
<reference evidence="4 5" key="1">
    <citation type="submission" date="2014-01" db="EMBL/GenBank/DDBJ databases">
        <title>Development of a Comparative Genomic Fingerprinting Assay for High Resolution Genotyping of Arcobacter butzleri.</title>
        <authorList>
            <person name="Webb A.L."/>
            <person name="Inglis G.D."/>
            <person name="Kruczkiewicz P."/>
            <person name="Selinger L.B."/>
            <person name="Taboada E.N."/>
        </authorList>
    </citation>
    <scope>NUCLEOTIDE SEQUENCE [LARGE SCALE GENOMIC DNA]</scope>
    <source>
        <strain evidence="4 5">L348</strain>
    </source>
</reference>
<evidence type="ECO:0000313" key="5">
    <source>
        <dbReference type="Proteomes" id="UP000035514"/>
    </source>
</evidence>
<accession>A0A0G9K3G8</accession>
<dbReference type="InterPro" id="IPR027304">
    <property type="entry name" value="Trigger_fact/SurA_dom_sf"/>
</dbReference>
<dbReference type="InterPro" id="IPR050280">
    <property type="entry name" value="OMP_Chaperone_SurA"/>
</dbReference>
<dbReference type="SUPFAM" id="SSF109998">
    <property type="entry name" value="Triger factor/SurA peptide-binding domain-like"/>
    <property type="match status" value="1"/>
</dbReference>
<protein>
    <submittedName>
        <fullName evidence="4">SurA domain-containing protein</fullName>
    </submittedName>
</protein>
<dbReference type="InterPro" id="IPR046357">
    <property type="entry name" value="PPIase_dom_sf"/>
</dbReference>
<dbReference type="Gene3D" id="1.10.4030.10">
    <property type="entry name" value="Porin chaperone SurA, peptide-binding domain"/>
    <property type="match status" value="1"/>
</dbReference>
<evidence type="ECO:0000256" key="1">
    <source>
        <dbReference type="ARBA" id="ARBA00022729"/>
    </source>
</evidence>
<dbReference type="GO" id="GO:0003755">
    <property type="term" value="F:peptidyl-prolyl cis-trans isomerase activity"/>
    <property type="evidence" value="ECO:0007669"/>
    <property type="project" value="InterPro"/>
</dbReference>
<proteinExistence type="predicted"/>
<dbReference type="PANTHER" id="PTHR47637:SF1">
    <property type="entry name" value="CHAPERONE SURA"/>
    <property type="match status" value="1"/>
</dbReference>
<sequence length="274" mass="31617">MHKLLLSLLLGSTLSFASMVNGVAILVNEEPITLYDIERTMVVNKIPKNEAVSYLIDKILYDQLVQEYNITADIFEVNDYIEKLANSNGMDIYAFKAIVKQEYPDYSVFENEAKNTVIRQKLVQKLVKGQLAIATDEDMQLYYEKNRNKYLTAKTFDVTQYSSTSKEALMEVAKNPIIIPSEVQRTSLKLNTEDIQAQLQYLLNGTKVNSFTPIFTANKQYVTFFITKKEGTAPLSYESVKARIFNDIMMNREQKYLKDYFEKQKLIADIKVIR</sequence>
<dbReference type="PANTHER" id="PTHR47637">
    <property type="entry name" value="CHAPERONE SURA"/>
    <property type="match status" value="1"/>
</dbReference>
<dbReference type="Pfam" id="PF22506">
    <property type="entry name" value="Cj1289-like_C"/>
    <property type="match status" value="1"/>
</dbReference>